<evidence type="ECO:0000256" key="1">
    <source>
        <dbReference type="SAM" id="MobiDB-lite"/>
    </source>
</evidence>
<dbReference type="EMBL" id="JAMKFB020000011">
    <property type="protein sequence ID" value="KAL0180757.1"/>
    <property type="molecule type" value="Genomic_DNA"/>
</dbReference>
<name>A0ABD0Q3I4_CIRMR</name>
<protein>
    <submittedName>
        <fullName evidence="2">Uncharacterized protein</fullName>
    </submittedName>
</protein>
<feature type="compositionally biased region" description="Basic and acidic residues" evidence="1">
    <location>
        <begin position="40"/>
        <end position="54"/>
    </location>
</feature>
<proteinExistence type="predicted"/>
<comment type="caution">
    <text evidence="2">The sequence shown here is derived from an EMBL/GenBank/DDBJ whole genome shotgun (WGS) entry which is preliminary data.</text>
</comment>
<sequence length="63" mass="6815">DQVRRGGLPTPGPHGLPRCPPHPNAGLLAERPQRKAQILPDRHGPGQADPEPREPQVNGHIVQ</sequence>
<keyword evidence="3" id="KW-1185">Reference proteome</keyword>
<gene>
    <name evidence="2" type="ORF">M9458_023163</name>
</gene>
<dbReference type="AlphaFoldDB" id="A0ABD0Q3I4"/>
<dbReference type="Proteomes" id="UP001529510">
    <property type="component" value="Unassembled WGS sequence"/>
</dbReference>
<feature type="non-terminal residue" evidence="2">
    <location>
        <position position="1"/>
    </location>
</feature>
<evidence type="ECO:0000313" key="2">
    <source>
        <dbReference type="EMBL" id="KAL0180757.1"/>
    </source>
</evidence>
<feature type="region of interest" description="Disordered" evidence="1">
    <location>
        <begin position="1"/>
        <end position="63"/>
    </location>
</feature>
<feature type="compositionally biased region" description="Pro residues" evidence="1">
    <location>
        <begin position="10"/>
        <end position="23"/>
    </location>
</feature>
<feature type="non-terminal residue" evidence="2">
    <location>
        <position position="63"/>
    </location>
</feature>
<evidence type="ECO:0000313" key="3">
    <source>
        <dbReference type="Proteomes" id="UP001529510"/>
    </source>
</evidence>
<accession>A0ABD0Q3I4</accession>
<organism evidence="2 3">
    <name type="scientific">Cirrhinus mrigala</name>
    <name type="common">Mrigala</name>
    <dbReference type="NCBI Taxonomy" id="683832"/>
    <lineage>
        <taxon>Eukaryota</taxon>
        <taxon>Metazoa</taxon>
        <taxon>Chordata</taxon>
        <taxon>Craniata</taxon>
        <taxon>Vertebrata</taxon>
        <taxon>Euteleostomi</taxon>
        <taxon>Actinopterygii</taxon>
        <taxon>Neopterygii</taxon>
        <taxon>Teleostei</taxon>
        <taxon>Ostariophysi</taxon>
        <taxon>Cypriniformes</taxon>
        <taxon>Cyprinidae</taxon>
        <taxon>Labeoninae</taxon>
        <taxon>Labeonini</taxon>
        <taxon>Cirrhinus</taxon>
    </lineage>
</organism>
<reference evidence="2 3" key="1">
    <citation type="submission" date="2024-05" db="EMBL/GenBank/DDBJ databases">
        <title>Genome sequencing and assembly of Indian major carp, Cirrhinus mrigala (Hamilton, 1822).</title>
        <authorList>
            <person name="Mohindra V."/>
            <person name="Chowdhury L.M."/>
            <person name="Lal K."/>
            <person name="Jena J.K."/>
        </authorList>
    </citation>
    <scope>NUCLEOTIDE SEQUENCE [LARGE SCALE GENOMIC DNA]</scope>
    <source>
        <strain evidence="2">CM1030</strain>
        <tissue evidence="2">Blood</tissue>
    </source>
</reference>